<evidence type="ECO:0000256" key="4">
    <source>
        <dbReference type="ARBA" id="ARBA00022519"/>
    </source>
</evidence>
<dbReference type="RefSeq" id="WP_119524725.1">
    <property type="nucleotide sequence ID" value="NZ_NRHC01000030.1"/>
</dbReference>
<keyword evidence="4" id="KW-0997">Cell inner membrane</keyword>
<dbReference type="InterPro" id="IPR025966">
    <property type="entry name" value="OppC_N"/>
</dbReference>
<dbReference type="SUPFAM" id="SSF161098">
    <property type="entry name" value="MetI-like"/>
    <property type="match status" value="1"/>
</dbReference>
<evidence type="ECO:0000256" key="7">
    <source>
        <dbReference type="ARBA" id="ARBA00022927"/>
    </source>
</evidence>
<comment type="caution">
    <text evidence="14">The sequence shown here is derived from an EMBL/GenBank/DDBJ whole genome shotgun (WGS) entry which is preliminary data.</text>
</comment>
<keyword evidence="5 12" id="KW-0812">Transmembrane</keyword>
<keyword evidence="7" id="KW-0653">Protein transport</keyword>
<feature type="domain" description="ABC transmembrane type-1" evidence="13">
    <location>
        <begin position="102"/>
        <end position="291"/>
    </location>
</feature>
<sequence>MSTETLNKNNGAPKANEVEELEIDSRSYWQDALIRFMRNKAAVASTVVLLAILLFVIFAPFFTHWNYEDIDWDNISSGPSSLHLLGTDENGRDVLARIAYGGRISFTIGFLTAIFSIIIGVTYGAISGYFGGLVDSLMMRTLEVLDSLPSLFVIIMALVFFGNSLVTLIGLMSITGWYGKARMIRSLTIAVKNREYIDAAKVIGVSNPKIVLKHIVPNLMSTIVIYLSFSIPGAIAGESALSYLGLGVQEPLASWGSLIADGSSVMQVAPWLLFFPSLFLSTTIFCFTFIGDGLRDALDPKDR</sequence>
<keyword evidence="9 12" id="KW-0472">Membrane</keyword>
<evidence type="ECO:0000313" key="14">
    <source>
        <dbReference type="EMBL" id="RIY33515.1"/>
    </source>
</evidence>
<dbReference type="Proteomes" id="UP000265691">
    <property type="component" value="Unassembled WGS sequence"/>
</dbReference>
<keyword evidence="3" id="KW-1003">Cell membrane</keyword>
<feature type="transmembrane region" description="Helical" evidence="12">
    <location>
        <begin position="41"/>
        <end position="62"/>
    </location>
</feature>
<organism evidence="14 15">
    <name type="scientific">Psittacicella hinzii</name>
    <dbReference type="NCBI Taxonomy" id="2028575"/>
    <lineage>
        <taxon>Bacteria</taxon>
        <taxon>Pseudomonadati</taxon>
        <taxon>Pseudomonadota</taxon>
        <taxon>Gammaproteobacteria</taxon>
        <taxon>Pasteurellales</taxon>
        <taxon>Psittacicellaceae</taxon>
        <taxon>Psittacicella</taxon>
    </lineage>
</organism>
<feature type="transmembrane region" description="Helical" evidence="12">
    <location>
        <begin position="223"/>
        <end position="248"/>
    </location>
</feature>
<keyword evidence="6" id="KW-0571">Peptide transport</keyword>
<name>A0A3A1Y7C7_9GAMM</name>
<evidence type="ECO:0000256" key="11">
    <source>
        <dbReference type="ARBA" id="ARBA00072251"/>
    </source>
</evidence>
<dbReference type="GO" id="GO:0005886">
    <property type="term" value="C:plasma membrane"/>
    <property type="evidence" value="ECO:0007669"/>
    <property type="project" value="UniProtKB-SubCell"/>
</dbReference>
<keyword evidence="15" id="KW-1185">Reference proteome</keyword>
<dbReference type="EMBL" id="NRHC01000030">
    <property type="protein sequence ID" value="RIY33515.1"/>
    <property type="molecule type" value="Genomic_DNA"/>
</dbReference>
<dbReference type="CDD" id="cd06261">
    <property type="entry name" value="TM_PBP2"/>
    <property type="match status" value="1"/>
</dbReference>
<evidence type="ECO:0000256" key="5">
    <source>
        <dbReference type="ARBA" id="ARBA00022692"/>
    </source>
</evidence>
<dbReference type="PANTHER" id="PTHR43386">
    <property type="entry name" value="OLIGOPEPTIDE TRANSPORT SYSTEM PERMEASE PROTEIN APPC"/>
    <property type="match status" value="1"/>
</dbReference>
<dbReference type="InterPro" id="IPR050366">
    <property type="entry name" value="BP-dependent_transpt_permease"/>
</dbReference>
<dbReference type="InterPro" id="IPR000515">
    <property type="entry name" value="MetI-like"/>
</dbReference>
<comment type="subcellular location">
    <subcellularLocation>
        <location evidence="1">Cell inner membrane</location>
        <topology evidence="1">Multi-pass membrane protein</topology>
    </subcellularLocation>
    <subcellularLocation>
        <location evidence="12">Cell membrane</location>
        <topology evidence="12">Multi-pass membrane protein</topology>
    </subcellularLocation>
</comment>
<evidence type="ECO:0000256" key="12">
    <source>
        <dbReference type="RuleBase" id="RU363032"/>
    </source>
</evidence>
<feature type="transmembrane region" description="Helical" evidence="12">
    <location>
        <begin position="151"/>
        <end position="178"/>
    </location>
</feature>
<dbReference type="PROSITE" id="PS50928">
    <property type="entry name" value="ABC_TM1"/>
    <property type="match status" value="1"/>
</dbReference>
<protein>
    <recommendedName>
        <fullName evidence="11">Oligopeptide transport system permease protein OppC</fullName>
    </recommendedName>
</protein>
<dbReference type="GO" id="GO:0015031">
    <property type="term" value="P:protein transport"/>
    <property type="evidence" value="ECO:0007669"/>
    <property type="project" value="UniProtKB-KW"/>
</dbReference>
<dbReference type="PANTHER" id="PTHR43386:SF2">
    <property type="entry name" value="OLIGOPEPTIDE TRANSPORT SYSTEM PERMEASE PROTEIN OPPC"/>
    <property type="match status" value="1"/>
</dbReference>
<reference evidence="14 15" key="1">
    <citation type="submission" date="2017-08" db="EMBL/GenBank/DDBJ databases">
        <title>Reclassification of Bisgaard taxon 37 and 44.</title>
        <authorList>
            <person name="Christensen H."/>
        </authorList>
    </citation>
    <scope>NUCLEOTIDE SEQUENCE [LARGE SCALE GENOMIC DNA]</scope>
    <source>
        <strain evidence="14 15">B96_3</strain>
    </source>
</reference>
<dbReference type="OrthoDB" id="9805884at2"/>
<comment type="similarity">
    <text evidence="10">Belongs to the binding-protein-dependent transport system permease family. OppBC subfamily.</text>
</comment>
<evidence type="ECO:0000256" key="9">
    <source>
        <dbReference type="ARBA" id="ARBA00023136"/>
    </source>
</evidence>
<evidence type="ECO:0000256" key="3">
    <source>
        <dbReference type="ARBA" id="ARBA00022475"/>
    </source>
</evidence>
<evidence type="ECO:0000256" key="10">
    <source>
        <dbReference type="ARBA" id="ARBA00024202"/>
    </source>
</evidence>
<dbReference type="GO" id="GO:0015833">
    <property type="term" value="P:peptide transport"/>
    <property type="evidence" value="ECO:0007669"/>
    <property type="project" value="UniProtKB-KW"/>
</dbReference>
<feature type="transmembrane region" description="Helical" evidence="12">
    <location>
        <begin position="106"/>
        <end position="131"/>
    </location>
</feature>
<keyword evidence="8 12" id="KW-1133">Transmembrane helix</keyword>
<evidence type="ECO:0000313" key="15">
    <source>
        <dbReference type="Proteomes" id="UP000265691"/>
    </source>
</evidence>
<dbReference type="GO" id="GO:0055085">
    <property type="term" value="P:transmembrane transport"/>
    <property type="evidence" value="ECO:0007669"/>
    <property type="project" value="InterPro"/>
</dbReference>
<keyword evidence="2 12" id="KW-0813">Transport</keyword>
<dbReference type="InterPro" id="IPR035906">
    <property type="entry name" value="MetI-like_sf"/>
</dbReference>
<dbReference type="Pfam" id="PF12911">
    <property type="entry name" value="OppC_N"/>
    <property type="match status" value="1"/>
</dbReference>
<accession>A0A3A1Y7C7</accession>
<dbReference type="Pfam" id="PF00528">
    <property type="entry name" value="BPD_transp_1"/>
    <property type="match status" value="1"/>
</dbReference>
<evidence type="ECO:0000256" key="8">
    <source>
        <dbReference type="ARBA" id="ARBA00022989"/>
    </source>
</evidence>
<feature type="transmembrane region" description="Helical" evidence="12">
    <location>
        <begin position="268"/>
        <end position="291"/>
    </location>
</feature>
<evidence type="ECO:0000256" key="2">
    <source>
        <dbReference type="ARBA" id="ARBA00022448"/>
    </source>
</evidence>
<dbReference type="AlphaFoldDB" id="A0A3A1Y7C7"/>
<evidence type="ECO:0000256" key="6">
    <source>
        <dbReference type="ARBA" id="ARBA00022856"/>
    </source>
</evidence>
<gene>
    <name evidence="14" type="ORF">CKF54_02590</name>
</gene>
<evidence type="ECO:0000259" key="13">
    <source>
        <dbReference type="PROSITE" id="PS50928"/>
    </source>
</evidence>
<evidence type="ECO:0000256" key="1">
    <source>
        <dbReference type="ARBA" id="ARBA00004429"/>
    </source>
</evidence>
<proteinExistence type="inferred from homology"/>
<dbReference type="Gene3D" id="1.10.3720.10">
    <property type="entry name" value="MetI-like"/>
    <property type="match status" value="1"/>
</dbReference>